<evidence type="ECO:0000313" key="1">
    <source>
        <dbReference type="EMBL" id="VDD95042.1"/>
    </source>
</evidence>
<evidence type="ECO:0000313" key="3">
    <source>
        <dbReference type="WBParaSite" id="EVEC_0001044801-mRNA-1"/>
    </source>
</evidence>
<keyword evidence="2" id="KW-1185">Reference proteome</keyword>
<sequence length="113" mass="13952">MYYERRDPDLDVMQMEEGLEYSVRDSAYDFNRVEERNTVRLVMLSTYCRRQIEYYVRPISFEIVFLEMMKFKPRRTLKLWRKMHIGVNLVKEDEPNRKQRVCSVVRPQIHRLS</sequence>
<name>A0A0N4VHZ7_ENTVE</name>
<dbReference type="WBParaSite" id="EVEC_0001044801-mRNA-1">
    <property type="protein sequence ID" value="EVEC_0001044801-mRNA-1"/>
    <property type="gene ID" value="EVEC_0001044801"/>
</dbReference>
<dbReference type="EMBL" id="UXUI01010301">
    <property type="protein sequence ID" value="VDD95042.1"/>
    <property type="molecule type" value="Genomic_DNA"/>
</dbReference>
<reference evidence="1 2" key="2">
    <citation type="submission" date="2018-10" db="EMBL/GenBank/DDBJ databases">
        <authorList>
            <consortium name="Pathogen Informatics"/>
        </authorList>
    </citation>
    <scope>NUCLEOTIDE SEQUENCE [LARGE SCALE GENOMIC DNA]</scope>
</reference>
<organism evidence="3">
    <name type="scientific">Enterobius vermicularis</name>
    <name type="common">Human pinworm</name>
    <dbReference type="NCBI Taxonomy" id="51028"/>
    <lineage>
        <taxon>Eukaryota</taxon>
        <taxon>Metazoa</taxon>
        <taxon>Ecdysozoa</taxon>
        <taxon>Nematoda</taxon>
        <taxon>Chromadorea</taxon>
        <taxon>Rhabditida</taxon>
        <taxon>Spirurina</taxon>
        <taxon>Oxyuridomorpha</taxon>
        <taxon>Oxyuroidea</taxon>
        <taxon>Oxyuridae</taxon>
        <taxon>Enterobius</taxon>
    </lineage>
</organism>
<proteinExistence type="predicted"/>
<protein>
    <submittedName>
        <fullName evidence="3">DBD_Tnp_Mut domain-containing protein</fullName>
    </submittedName>
</protein>
<gene>
    <name evidence="1" type="ORF">EVEC_LOCUS9793</name>
</gene>
<dbReference type="Proteomes" id="UP000274131">
    <property type="component" value="Unassembled WGS sequence"/>
</dbReference>
<reference evidence="3" key="1">
    <citation type="submission" date="2017-02" db="UniProtKB">
        <authorList>
            <consortium name="WormBaseParasite"/>
        </authorList>
    </citation>
    <scope>IDENTIFICATION</scope>
</reference>
<evidence type="ECO:0000313" key="2">
    <source>
        <dbReference type="Proteomes" id="UP000274131"/>
    </source>
</evidence>
<dbReference type="AlphaFoldDB" id="A0A0N4VHZ7"/>
<accession>A0A0N4VHZ7</accession>